<name>A0A1Z5JYC0_FISSO</name>
<proteinExistence type="predicted"/>
<keyword evidence="3" id="KW-1185">Reference proteome</keyword>
<evidence type="ECO:0000313" key="3">
    <source>
        <dbReference type="Proteomes" id="UP000198406"/>
    </source>
</evidence>
<gene>
    <name evidence="2" type="ORF">FisN_8Hh238</name>
</gene>
<evidence type="ECO:0008006" key="4">
    <source>
        <dbReference type="Google" id="ProtNLM"/>
    </source>
</evidence>
<evidence type="ECO:0000256" key="1">
    <source>
        <dbReference type="SAM" id="MobiDB-lite"/>
    </source>
</evidence>
<dbReference type="InParanoid" id="A0A1Z5JYC0"/>
<dbReference type="OrthoDB" id="49330at2759"/>
<accession>A0A1Z5JYC0</accession>
<dbReference type="SUPFAM" id="SSF48371">
    <property type="entry name" value="ARM repeat"/>
    <property type="match status" value="1"/>
</dbReference>
<dbReference type="InterPro" id="IPR011989">
    <property type="entry name" value="ARM-like"/>
</dbReference>
<comment type="caution">
    <text evidence="2">The sequence shown here is derived from an EMBL/GenBank/DDBJ whole genome shotgun (WGS) entry which is preliminary data.</text>
</comment>
<feature type="region of interest" description="Disordered" evidence="1">
    <location>
        <begin position="205"/>
        <end position="232"/>
    </location>
</feature>
<dbReference type="EMBL" id="BDSP01000133">
    <property type="protein sequence ID" value="GAX19017.1"/>
    <property type="molecule type" value="Genomic_DNA"/>
</dbReference>
<dbReference type="Gene3D" id="1.25.10.10">
    <property type="entry name" value="Leucine-rich Repeat Variant"/>
    <property type="match status" value="1"/>
</dbReference>
<dbReference type="AlphaFoldDB" id="A0A1Z5JYC0"/>
<organism evidence="2 3">
    <name type="scientific">Fistulifera solaris</name>
    <name type="common">Oleaginous diatom</name>
    <dbReference type="NCBI Taxonomy" id="1519565"/>
    <lineage>
        <taxon>Eukaryota</taxon>
        <taxon>Sar</taxon>
        <taxon>Stramenopiles</taxon>
        <taxon>Ochrophyta</taxon>
        <taxon>Bacillariophyta</taxon>
        <taxon>Bacillariophyceae</taxon>
        <taxon>Bacillariophycidae</taxon>
        <taxon>Naviculales</taxon>
        <taxon>Naviculaceae</taxon>
        <taxon>Fistulifera</taxon>
    </lineage>
</organism>
<evidence type="ECO:0000313" key="2">
    <source>
        <dbReference type="EMBL" id="GAX19017.1"/>
    </source>
</evidence>
<reference evidence="2 3" key="1">
    <citation type="journal article" date="2015" name="Plant Cell">
        <title>Oil accumulation by the oleaginous diatom Fistulifera solaris as revealed by the genome and transcriptome.</title>
        <authorList>
            <person name="Tanaka T."/>
            <person name="Maeda Y."/>
            <person name="Veluchamy A."/>
            <person name="Tanaka M."/>
            <person name="Abida H."/>
            <person name="Marechal E."/>
            <person name="Bowler C."/>
            <person name="Muto M."/>
            <person name="Sunaga Y."/>
            <person name="Tanaka M."/>
            <person name="Yoshino T."/>
            <person name="Taniguchi T."/>
            <person name="Fukuda Y."/>
            <person name="Nemoto M."/>
            <person name="Matsumoto M."/>
            <person name="Wong P.S."/>
            <person name="Aburatani S."/>
            <person name="Fujibuchi W."/>
        </authorList>
    </citation>
    <scope>NUCLEOTIDE SEQUENCE [LARGE SCALE GENOMIC DNA]</scope>
    <source>
        <strain evidence="2 3">JPCC DA0580</strain>
    </source>
</reference>
<dbReference type="Proteomes" id="UP000198406">
    <property type="component" value="Unassembled WGS sequence"/>
</dbReference>
<dbReference type="InterPro" id="IPR016024">
    <property type="entry name" value="ARM-type_fold"/>
</dbReference>
<protein>
    <recommendedName>
        <fullName evidence="4">Pre-rRNA-processing protein Ipi1 N-terminal domain-containing protein</fullName>
    </recommendedName>
</protein>
<sequence>MPPKPPPDFKKIKAKVGKRAPKQLNLTETSFRAASLSLREQAVQVEKHDDALISSRGRSISELSTQLQHPARAVRISAAKGLRDILSHIQENSSVRQNISLWVNICSKCLVDEEDEVRTLSLAMLKHLLLQLVNSNDLVPLSGFIIVFVSSTLNSLDKSTRRDGADAVALLSRYVPHLVRPYISTKLLPAFVRILVDYRVTTQRTSQSSDTSESKAKKRKRNAGKTTQQSANGQQSVILEALLLLLEAAAGKDDEDEDFLSIPKRYRMTSEHQPMSTNSLFISKSNAQHRIGPVNFSRDLLHSSRSMSDDASSTHHQTISLDFAKEFVSKLRDKFVEVTQKGFMFNEEAYRLSWEDLLIAYRLLRCMNLFWKTYGKSIASALVTGGEEAARFKKQCGQLLNLILEHFPFYDDASPNSKAKDANFEVCSTVLCMCTSLRGVCDFHKGSTSIEQVTKYVHSQLKMRLNGTDNTESSQDIISAPTIRVLSILLLDGESLWGSGRAVIDQLRTLFHTTFFSDKEMFDENTTRSKVGRAAAILAIALIEQSYGSENFDMTWSNETSKTIEVLPRYLNAWKSDFERESFSVLSFLLQIAQRSGNGGSTLLQSIRQAVEPLFVDSHTPSGNSIFETMSPIVQHLAISLILTLGPPTELIIKGLANSCARSLHRSDGPLLSPDFAAFIVWSIHGSRRTIRMQSYICFLVDSTGLLEIGNEKWWDDNNPGHVVKSEKLLTLDSALANVVTCLMQCGSKKVLPTLHTLLSKLMEPGDALCNTSEALWIRAAVSVLAAFSMDIIRDDSSITLVRLLPEHMVELLMVALGRFVQHSLQHQLTNLESWMKPVFVLFVSESELFNQFFHSQCASLGAMDSAEQAKTIDMIHNLLQNDTMLERVHADADILLEALQAVCLSGSDSKLEQTSESLIKHLESVRNRKVSLLA</sequence>